<protein>
    <submittedName>
        <fullName evidence="2">Uncharacterized protein</fullName>
    </submittedName>
</protein>
<sequence length="51" mass="5851">MFHSRLRIGIIEFDCFNSASARRNPEPSSAPSRQGVDFRTPCDRLIRLEAE</sequence>
<dbReference type="AlphaFoldDB" id="F2AKB2"/>
<proteinExistence type="predicted"/>
<dbReference type="EMBL" id="AFAR01000003">
    <property type="protein sequence ID" value="EGF29889.1"/>
    <property type="molecule type" value="Genomic_DNA"/>
</dbReference>
<dbReference type="Proteomes" id="UP000006222">
    <property type="component" value="Unassembled WGS sequence"/>
</dbReference>
<accession>F2AKB2</accession>
<feature type="region of interest" description="Disordered" evidence="1">
    <location>
        <begin position="20"/>
        <end position="41"/>
    </location>
</feature>
<reference evidence="2 3" key="1">
    <citation type="journal article" date="2013" name="Mar. Genomics">
        <title>Expression of sulfatases in Rhodopirellula baltica and the diversity of sulfatases in the genus Rhodopirellula.</title>
        <authorList>
            <person name="Wegner C.E."/>
            <person name="Richter-Heitmann T."/>
            <person name="Klindworth A."/>
            <person name="Klockow C."/>
            <person name="Richter M."/>
            <person name="Achstetter T."/>
            <person name="Glockner F.O."/>
            <person name="Harder J."/>
        </authorList>
    </citation>
    <scope>NUCLEOTIDE SEQUENCE [LARGE SCALE GENOMIC DNA]</scope>
    <source>
        <strain evidence="2 3">WH47</strain>
    </source>
</reference>
<evidence type="ECO:0000313" key="2">
    <source>
        <dbReference type="EMBL" id="EGF29889.1"/>
    </source>
</evidence>
<evidence type="ECO:0000256" key="1">
    <source>
        <dbReference type="SAM" id="MobiDB-lite"/>
    </source>
</evidence>
<comment type="caution">
    <text evidence="2">The sequence shown here is derived from an EMBL/GenBank/DDBJ whole genome shotgun (WGS) entry which is preliminary data.</text>
</comment>
<name>F2AKB2_RHOBT</name>
<organism evidence="2 3">
    <name type="scientific">Rhodopirellula baltica WH47</name>
    <dbReference type="NCBI Taxonomy" id="991778"/>
    <lineage>
        <taxon>Bacteria</taxon>
        <taxon>Pseudomonadati</taxon>
        <taxon>Planctomycetota</taxon>
        <taxon>Planctomycetia</taxon>
        <taxon>Pirellulales</taxon>
        <taxon>Pirellulaceae</taxon>
        <taxon>Rhodopirellula</taxon>
    </lineage>
</organism>
<evidence type="ECO:0000313" key="3">
    <source>
        <dbReference type="Proteomes" id="UP000006222"/>
    </source>
</evidence>
<feature type="compositionally biased region" description="Polar residues" evidence="1">
    <location>
        <begin position="20"/>
        <end position="32"/>
    </location>
</feature>
<gene>
    <name evidence="2" type="ORF">RBWH47_02231</name>
</gene>